<sequence length="186" mass="21837">MVIFPFDEKCIHIWLYADCKPQATDLRPQASTRETRSKRAWETLNWENPFSYVCNPRNHRRGVWKETLCRLGLRVTECVGKVLSNYHGSLCSLGMRVSSPECFDKAPYYPRFHDDHHDKLILTKETKSEPIIWDIGNEKEEYPFVDNYLNFQEEENDVSFSSVVLGVEEESMLVYDSDIEDVIEEC</sequence>
<organism evidence="1">
    <name type="scientific">Tanacetum cinerariifolium</name>
    <name type="common">Dalmatian daisy</name>
    <name type="synonym">Chrysanthemum cinerariifolium</name>
    <dbReference type="NCBI Taxonomy" id="118510"/>
    <lineage>
        <taxon>Eukaryota</taxon>
        <taxon>Viridiplantae</taxon>
        <taxon>Streptophyta</taxon>
        <taxon>Embryophyta</taxon>
        <taxon>Tracheophyta</taxon>
        <taxon>Spermatophyta</taxon>
        <taxon>Magnoliopsida</taxon>
        <taxon>eudicotyledons</taxon>
        <taxon>Gunneridae</taxon>
        <taxon>Pentapetalae</taxon>
        <taxon>asterids</taxon>
        <taxon>campanulids</taxon>
        <taxon>Asterales</taxon>
        <taxon>Asteraceae</taxon>
        <taxon>Asteroideae</taxon>
        <taxon>Anthemideae</taxon>
        <taxon>Anthemidinae</taxon>
        <taxon>Tanacetum</taxon>
    </lineage>
</organism>
<name>A0A6L2KGF3_TANCI</name>
<proteinExistence type="predicted"/>
<protein>
    <submittedName>
        <fullName evidence="1">Uncharacterized protein</fullName>
    </submittedName>
</protein>
<comment type="caution">
    <text evidence="1">The sequence shown here is derived from an EMBL/GenBank/DDBJ whole genome shotgun (WGS) entry which is preliminary data.</text>
</comment>
<dbReference type="EMBL" id="BKCJ010002438">
    <property type="protein sequence ID" value="GEU48558.1"/>
    <property type="molecule type" value="Genomic_DNA"/>
</dbReference>
<dbReference type="AlphaFoldDB" id="A0A6L2KGF3"/>
<evidence type="ECO:0000313" key="1">
    <source>
        <dbReference type="EMBL" id="GEU48558.1"/>
    </source>
</evidence>
<reference evidence="1" key="1">
    <citation type="journal article" date="2019" name="Sci. Rep.">
        <title>Draft genome of Tanacetum cinerariifolium, the natural source of mosquito coil.</title>
        <authorList>
            <person name="Yamashiro T."/>
            <person name="Shiraishi A."/>
            <person name="Satake H."/>
            <person name="Nakayama K."/>
        </authorList>
    </citation>
    <scope>NUCLEOTIDE SEQUENCE</scope>
</reference>
<gene>
    <name evidence="1" type="ORF">Tci_020536</name>
</gene>
<accession>A0A6L2KGF3</accession>